<organism evidence="1 2">
    <name type="scientific">Sphaerodactylus townsendi</name>
    <dbReference type="NCBI Taxonomy" id="933632"/>
    <lineage>
        <taxon>Eukaryota</taxon>
        <taxon>Metazoa</taxon>
        <taxon>Chordata</taxon>
        <taxon>Craniata</taxon>
        <taxon>Vertebrata</taxon>
        <taxon>Euteleostomi</taxon>
        <taxon>Lepidosauria</taxon>
        <taxon>Squamata</taxon>
        <taxon>Bifurcata</taxon>
        <taxon>Gekkota</taxon>
        <taxon>Sphaerodactylidae</taxon>
        <taxon>Sphaerodactylus</taxon>
    </lineage>
</organism>
<comment type="caution">
    <text evidence="1">The sequence shown here is derived from an EMBL/GenBank/DDBJ whole genome shotgun (WGS) entry which is preliminary data.</text>
</comment>
<dbReference type="Proteomes" id="UP000827872">
    <property type="component" value="Linkage Group LG08"/>
</dbReference>
<dbReference type="EMBL" id="CM037621">
    <property type="protein sequence ID" value="KAH8002264.1"/>
    <property type="molecule type" value="Genomic_DNA"/>
</dbReference>
<keyword evidence="2" id="KW-1185">Reference proteome</keyword>
<proteinExistence type="predicted"/>
<reference evidence="1" key="1">
    <citation type="submission" date="2021-08" db="EMBL/GenBank/DDBJ databases">
        <title>The first chromosome-level gecko genome reveals the dynamic sex chromosomes of Neotropical dwarf geckos (Sphaerodactylidae: Sphaerodactylus).</title>
        <authorList>
            <person name="Pinto B.J."/>
            <person name="Keating S.E."/>
            <person name="Gamble T."/>
        </authorList>
    </citation>
    <scope>NUCLEOTIDE SEQUENCE</scope>
    <source>
        <strain evidence="1">TG3544</strain>
    </source>
</reference>
<gene>
    <name evidence="1" type="ORF">K3G42_021858</name>
</gene>
<evidence type="ECO:0000313" key="2">
    <source>
        <dbReference type="Proteomes" id="UP000827872"/>
    </source>
</evidence>
<accession>A0ACB8FA24</accession>
<sequence>MAGDRSAGILCRRRFGLLLLATAAAGLCGGVSGGKNPSCHEVRTAFQIRQIGPLKLVPDVPTTGDSEL</sequence>
<protein>
    <submittedName>
        <fullName evidence="1">Uncharacterized protein</fullName>
    </submittedName>
</protein>
<evidence type="ECO:0000313" key="1">
    <source>
        <dbReference type="EMBL" id="KAH8002264.1"/>
    </source>
</evidence>
<name>A0ACB8FA24_9SAUR</name>